<keyword evidence="4" id="KW-0274">FAD</keyword>
<dbReference type="Pfam" id="PF07992">
    <property type="entry name" value="Pyr_redox_2"/>
    <property type="match status" value="1"/>
</dbReference>
<dbReference type="AlphaFoldDB" id="A0A7C4U3N5"/>
<dbReference type="Gene3D" id="3.30.390.30">
    <property type="match status" value="1"/>
</dbReference>
<reference evidence="6" key="1">
    <citation type="journal article" date="2020" name="mSystems">
        <title>Genome- and Community-Level Interaction Insights into Carbon Utilization and Element Cycling Functions of Hydrothermarchaeota in Hydrothermal Sediment.</title>
        <authorList>
            <person name="Zhou Z."/>
            <person name="Liu Y."/>
            <person name="Xu W."/>
            <person name="Pan J."/>
            <person name="Luo Z.H."/>
            <person name="Li M."/>
        </authorList>
    </citation>
    <scope>NUCLEOTIDE SEQUENCE [LARGE SCALE GENOMIC DNA]</scope>
    <source>
        <strain evidence="6">SpSt-794</strain>
    </source>
</reference>
<accession>A0A7C4U3N5</accession>
<dbReference type="PRINTS" id="PR00469">
    <property type="entry name" value="PNDRDTASEII"/>
</dbReference>
<dbReference type="Gene3D" id="3.50.50.60">
    <property type="entry name" value="FAD/NAD(P)-binding domain"/>
    <property type="match status" value="2"/>
</dbReference>
<dbReference type="InterPro" id="IPR050260">
    <property type="entry name" value="FAD-bd_OxRdtase"/>
</dbReference>
<evidence type="ECO:0000259" key="5">
    <source>
        <dbReference type="Pfam" id="PF07992"/>
    </source>
</evidence>
<dbReference type="SUPFAM" id="SSF51905">
    <property type="entry name" value="FAD/NAD(P)-binding domain"/>
    <property type="match status" value="1"/>
</dbReference>
<evidence type="ECO:0000256" key="2">
    <source>
        <dbReference type="ARBA" id="ARBA00006442"/>
    </source>
</evidence>
<gene>
    <name evidence="6" type="ORF">ENV82_02280</name>
</gene>
<feature type="domain" description="FAD/NAD(P)-binding" evidence="5">
    <location>
        <begin position="2"/>
        <end position="290"/>
    </location>
</feature>
<dbReference type="GO" id="GO:0016491">
    <property type="term" value="F:oxidoreductase activity"/>
    <property type="evidence" value="ECO:0007669"/>
    <property type="project" value="InterPro"/>
</dbReference>
<evidence type="ECO:0000256" key="4">
    <source>
        <dbReference type="ARBA" id="ARBA00022827"/>
    </source>
</evidence>
<sequence length="400" mass="44206">MRHIIIGAGVAGLCAAKQIKLLNPGDDVKILSKESLRPYSKMVLPYILSSDATFENSCLPIPPGVEVIKGKEAVKIDTEEKFVKTKDGDKFYFDKLLIATGANPHAPDIKSSYSFTVRNLEDIDKIRAKIDKVKGRPVILSGAGLVNMEIAYALKKIGVPFVFVVKSNRVLSQIIDSEASKILENVLSEYKIFKGEDITNIEEKKDGVLVTLESGQKIEGSCIVFGKGVRPAVEFLKDTDIKVNRGIVVNEYLETSVKDIYAAGDVVESGDVVFGDKRMHALWPVAIEQGKIAGLNMAHGQELYRGAVSRNILSVFGKDIFTGGIGTEDKFDVMRKTFNGEYRKIVLKDNLLKGFVFIGEVNNPGVYIHIMTKEIEVKNLKEKLLDGTISYSDLHKNIYT</sequence>
<comment type="cofactor">
    <cofactor evidence="1">
        <name>FAD</name>
        <dbReference type="ChEBI" id="CHEBI:57692"/>
    </cofactor>
</comment>
<protein>
    <submittedName>
        <fullName evidence="6">NAD(P)/FAD-dependent oxidoreductase</fullName>
    </submittedName>
</protein>
<dbReference type="PANTHER" id="PTHR43429">
    <property type="entry name" value="PYRIDINE NUCLEOTIDE-DISULFIDE OXIDOREDUCTASE DOMAIN-CONTAINING"/>
    <property type="match status" value="1"/>
</dbReference>
<evidence type="ECO:0000256" key="3">
    <source>
        <dbReference type="ARBA" id="ARBA00022630"/>
    </source>
</evidence>
<comment type="caution">
    <text evidence="6">The sequence shown here is derived from an EMBL/GenBank/DDBJ whole genome shotgun (WGS) entry which is preliminary data.</text>
</comment>
<dbReference type="InterPro" id="IPR023753">
    <property type="entry name" value="FAD/NAD-binding_dom"/>
</dbReference>
<dbReference type="PANTHER" id="PTHR43429:SF3">
    <property type="entry name" value="NITRITE REDUCTASE [NAD(P)H]"/>
    <property type="match status" value="1"/>
</dbReference>
<dbReference type="InterPro" id="IPR016156">
    <property type="entry name" value="FAD/NAD-linked_Rdtase_dimer_sf"/>
</dbReference>
<name>A0A7C4U3N5_9BACT</name>
<proteinExistence type="inferred from homology"/>
<organism evidence="6">
    <name type="scientific">Caldisericum exile</name>
    <dbReference type="NCBI Taxonomy" id="693075"/>
    <lineage>
        <taxon>Bacteria</taxon>
        <taxon>Pseudomonadati</taxon>
        <taxon>Caldisericota/Cryosericota group</taxon>
        <taxon>Caldisericota</taxon>
        <taxon>Caldisericia</taxon>
        <taxon>Caldisericales</taxon>
        <taxon>Caldisericaceae</taxon>
        <taxon>Caldisericum</taxon>
    </lineage>
</organism>
<dbReference type="PRINTS" id="PR00368">
    <property type="entry name" value="FADPNR"/>
</dbReference>
<comment type="similarity">
    <text evidence="2">Belongs to the FAD-dependent oxidoreductase family.</text>
</comment>
<dbReference type="InterPro" id="IPR036188">
    <property type="entry name" value="FAD/NAD-bd_sf"/>
</dbReference>
<keyword evidence="3" id="KW-0285">Flavoprotein</keyword>
<dbReference type="EMBL" id="DTHV01000073">
    <property type="protein sequence ID" value="HGW60253.1"/>
    <property type="molecule type" value="Genomic_DNA"/>
</dbReference>
<evidence type="ECO:0000313" key="6">
    <source>
        <dbReference type="EMBL" id="HGW60253.1"/>
    </source>
</evidence>
<evidence type="ECO:0000256" key="1">
    <source>
        <dbReference type="ARBA" id="ARBA00001974"/>
    </source>
</evidence>